<keyword evidence="2" id="KW-1185">Reference proteome</keyword>
<evidence type="ECO:0000313" key="2">
    <source>
        <dbReference type="Proteomes" id="UP000054564"/>
    </source>
</evidence>
<evidence type="ECO:0000313" key="1">
    <source>
        <dbReference type="EMBL" id="KNF03928.1"/>
    </source>
</evidence>
<accession>A0A0L0VXD6</accession>
<name>A0A0L0VXD6_9BASI</name>
<dbReference type="Proteomes" id="UP000054564">
    <property type="component" value="Unassembled WGS sequence"/>
</dbReference>
<dbReference type="AlphaFoldDB" id="A0A0L0VXD6"/>
<gene>
    <name evidence="1" type="ORF">PSTG_03015</name>
</gene>
<sequence length="90" mass="10382">MAHVKQKRSVVPVGQEMNFEMHCLDLLEQPTEGGSTHKQKIKELKFLFPKTKQWIQWWTMPDVGVSLFLHCLPVTDDRDLGCNRCLEDGG</sequence>
<organism evidence="1 2">
    <name type="scientific">Puccinia striiformis f. sp. tritici PST-78</name>
    <dbReference type="NCBI Taxonomy" id="1165861"/>
    <lineage>
        <taxon>Eukaryota</taxon>
        <taxon>Fungi</taxon>
        <taxon>Dikarya</taxon>
        <taxon>Basidiomycota</taxon>
        <taxon>Pucciniomycotina</taxon>
        <taxon>Pucciniomycetes</taxon>
        <taxon>Pucciniales</taxon>
        <taxon>Pucciniaceae</taxon>
        <taxon>Puccinia</taxon>
    </lineage>
</organism>
<protein>
    <submittedName>
        <fullName evidence="1">Uncharacterized protein</fullName>
    </submittedName>
</protein>
<dbReference type="EMBL" id="AJIL01000015">
    <property type="protein sequence ID" value="KNF03928.1"/>
    <property type="molecule type" value="Genomic_DNA"/>
</dbReference>
<proteinExistence type="predicted"/>
<comment type="caution">
    <text evidence="1">The sequence shown here is derived from an EMBL/GenBank/DDBJ whole genome shotgun (WGS) entry which is preliminary data.</text>
</comment>
<reference evidence="2" key="1">
    <citation type="submission" date="2014-03" db="EMBL/GenBank/DDBJ databases">
        <title>The Genome Sequence of Puccinia striiformis f. sp. tritici PST-78.</title>
        <authorList>
            <consortium name="The Broad Institute Genome Sequencing Platform"/>
            <person name="Cuomo C."/>
            <person name="Hulbert S."/>
            <person name="Chen X."/>
            <person name="Walker B."/>
            <person name="Young S.K."/>
            <person name="Zeng Q."/>
            <person name="Gargeya S."/>
            <person name="Fitzgerald M."/>
            <person name="Haas B."/>
            <person name="Abouelleil A."/>
            <person name="Alvarado L."/>
            <person name="Arachchi H.M."/>
            <person name="Berlin A.M."/>
            <person name="Chapman S.B."/>
            <person name="Goldberg J."/>
            <person name="Griggs A."/>
            <person name="Gujja S."/>
            <person name="Hansen M."/>
            <person name="Howarth C."/>
            <person name="Imamovic A."/>
            <person name="Larimer J."/>
            <person name="McCowan C."/>
            <person name="Montmayeur A."/>
            <person name="Murphy C."/>
            <person name="Neiman D."/>
            <person name="Pearson M."/>
            <person name="Priest M."/>
            <person name="Roberts A."/>
            <person name="Saif S."/>
            <person name="Shea T."/>
            <person name="Sisk P."/>
            <person name="Sykes S."/>
            <person name="Wortman J."/>
            <person name="Nusbaum C."/>
            <person name="Birren B."/>
        </authorList>
    </citation>
    <scope>NUCLEOTIDE SEQUENCE [LARGE SCALE GENOMIC DNA]</scope>
    <source>
        <strain evidence="2">race PST-78</strain>
    </source>
</reference>